<feature type="signal peptide" evidence="1">
    <location>
        <begin position="1"/>
        <end position="24"/>
    </location>
</feature>
<dbReference type="SUPFAM" id="SSF141571">
    <property type="entry name" value="Pentapeptide repeat-like"/>
    <property type="match status" value="1"/>
</dbReference>
<dbReference type="RefSeq" id="WP_190425025.1">
    <property type="nucleotide sequence ID" value="NZ_JAMPKK010000051.1"/>
</dbReference>
<proteinExistence type="predicted"/>
<keyword evidence="1" id="KW-0732">Signal</keyword>
<dbReference type="Pfam" id="PF00805">
    <property type="entry name" value="Pentapeptide"/>
    <property type="match status" value="2"/>
</dbReference>
<evidence type="ECO:0000313" key="2">
    <source>
        <dbReference type="EMBL" id="MEP0866808.1"/>
    </source>
</evidence>
<dbReference type="Proteomes" id="UP001442494">
    <property type="component" value="Unassembled WGS sequence"/>
</dbReference>
<comment type="caution">
    <text evidence="2">The sequence shown here is derived from an EMBL/GenBank/DDBJ whole genome shotgun (WGS) entry which is preliminary data.</text>
</comment>
<organism evidence="2 3">
    <name type="scientific">Funiculus sociatus GB2-A5</name>
    <dbReference type="NCBI Taxonomy" id="2933946"/>
    <lineage>
        <taxon>Bacteria</taxon>
        <taxon>Bacillati</taxon>
        <taxon>Cyanobacteriota</taxon>
        <taxon>Cyanophyceae</taxon>
        <taxon>Coleofasciculales</taxon>
        <taxon>Coleofasciculaceae</taxon>
        <taxon>Funiculus</taxon>
    </lineage>
</organism>
<feature type="chain" id="PRO_5047378636" evidence="1">
    <location>
        <begin position="25"/>
        <end position="163"/>
    </location>
</feature>
<dbReference type="PANTHER" id="PTHR47200:SF2">
    <property type="entry name" value="THYLAKOID LUMENAL 15 KDA PROTEIN 1, CHLOROPLASTIC"/>
    <property type="match status" value="1"/>
</dbReference>
<name>A0ABV0JTL7_9CYAN</name>
<dbReference type="InterPro" id="IPR044213">
    <property type="entry name" value="At2g44920-like"/>
</dbReference>
<dbReference type="EMBL" id="JAMPKK010000051">
    <property type="protein sequence ID" value="MEP0866808.1"/>
    <property type="molecule type" value="Genomic_DNA"/>
</dbReference>
<sequence>MNLRQLAAFLLAIILLIWALPAQASDYPPPLSFSNAELKGRDFSGQTLEVAEFSNANMELANFEGADLRGAIFSASVMTNVNLHGADLTHAMVDQVKLIGSDLSDAVLVESILLRTIFDDVNITGADFSDAILNRAQIKELCAKASGVNSKTGVATRDSLGCR</sequence>
<protein>
    <submittedName>
        <fullName evidence="2">Pentapeptide repeat-containing protein</fullName>
    </submittedName>
</protein>
<gene>
    <name evidence="2" type="ORF">NDI37_20355</name>
</gene>
<keyword evidence="3" id="KW-1185">Reference proteome</keyword>
<reference evidence="2 3" key="1">
    <citation type="submission" date="2022-04" db="EMBL/GenBank/DDBJ databases">
        <title>Positive selection, recombination, and allopatry shape intraspecific diversity of widespread and dominant cyanobacteria.</title>
        <authorList>
            <person name="Wei J."/>
            <person name="Shu W."/>
            <person name="Hu C."/>
        </authorList>
    </citation>
    <scope>NUCLEOTIDE SEQUENCE [LARGE SCALE GENOMIC DNA]</scope>
    <source>
        <strain evidence="2 3">GB2-A5</strain>
    </source>
</reference>
<evidence type="ECO:0000256" key="1">
    <source>
        <dbReference type="SAM" id="SignalP"/>
    </source>
</evidence>
<dbReference type="PANTHER" id="PTHR47200">
    <property type="entry name" value="THYLAKOID LUMENAL 15 KDA PROTEIN 1, CHLOROPLASTIC"/>
    <property type="match status" value="1"/>
</dbReference>
<dbReference type="InterPro" id="IPR001646">
    <property type="entry name" value="5peptide_repeat"/>
</dbReference>
<accession>A0ABV0JTL7</accession>
<evidence type="ECO:0000313" key="3">
    <source>
        <dbReference type="Proteomes" id="UP001442494"/>
    </source>
</evidence>
<dbReference type="Gene3D" id="2.160.20.80">
    <property type="entry name" value="E3 ubiquitin-protein ligase SopA"/>
    <property type="match status" value="1"/>
</dbReference>